<name>A0AAE0P9P4_SORBR</name>
<comment type="caution">
    <text evidence="2">The sequence shown here is derived from an EMBL/GenBank/DDBJ whole genome shotgun (WGS) entry which is preliminary data.</text>
</comment>
<evidence type="ECO:0000313" key="3">
    <source>
        <dbReference type="Proteomes" id="UP001281003"/>
    </source>
</evidence>
<accession>A0AAE0P9P4</accession>
<sequence length="304" mass="34046">MKMQRPEHGRETITATKKWCKNCCVAGTVADVGHIRALSRLTVSFYHSYDRTFLVGFDIYRTNPGVMRGTGACEMGKSRICFAFVERKFVKDAEHKWRIYLTMDIESRVLHTCLRIDSLRLRMEYVGSSSLDTCSTQTPSICRSSLGRVCEFPETPSARTGDEGNIPSIIVRFVLAPIVLRNTTASRFTVAVVLVTVTQQQWREPGEIDSAKPRKNSDALQASPCLREFRTRTSNDAFAHGLYTIHEAMAAGPKEDKPTLKTPTEMPVEPDEPTLAPCSCVRRLSPTQVRAYEKIATMGKDGTE</sequence>
<proteinExistence type="predicted"/>
<keyword evidence="3" id="KW-1185">Reference proteome</keyword>
<dbReference type="Proteomes" id="UP001281003">
    <property type="component" value="Unassembled WGS sequence"/>
</dbReference>
<reference evidence="2" key="2">
    <citation type="submission" date="2023-07" db="EMBL/GenBank/DDBJ databases">
        <authorList>
            <consortium name="Lawrence Berkeley National Laboratory"/>
            <person name="Haridas S."/>
            <person name="Hensen N."/>
            <person name="Bonometti L."/>
            <person name="Westerberg I."/>
            <person name="Brannstrom I.O."/>
            <person name="Guillou S."/>
            <person name="Cros-Aarteil S."/>
            <person name="Calhoun S."/>
            <person name="Kuo A."/>
            <person name="Mondo S."/>
            <person name="Pangilinan J."/>
            <person name="Riley R."/>
            <person name="LaButti K."/>
            <person name="Andreopoulos B."/>
            <person name="Lipzen A."/>
            <person name="Chen C."/>
            <person name="Yanf M."/>
            <person name="Daum C."/>
            <person name="Ng V."/>
            <person name="Clum A."/>
            <person name="Steindorff A."/>
            <person name="Ohm R."/>
            <person name="Martin F."/>
            <person name="Silar P."/>
            <person name="Natvig D."/>
            <person name="Lalanne C."/>
            <person name="Gautier V."/>
            <person name="Ament-velasquez S.L."/>
            <person name="Kruys A."/>
            <person name="Hutchinson M.I."/>
            <person name="Powell A.J."/>
            <person name="Barry K."/>
            <person name="Miller A.N."/>
            <person name="Grigoriev I.V."/>
            <person name="Debuchy R."/>
            <person name="Gladieux P."/>
            <person name="Thoren M.H."/>
            <person name="Johannesson H."/>
        </authorList>
    </citation>
    <scope>NUCLEOTIDE SEQUENCE</scope>
    <source>
        <strain evidence="2">FGSC 1904</strain>
    </source>
</reference>
<reference evidence="2" key="1">
    <citation type="journal article" date="2023" name="Mol. Phylogenet. Evol.">
        <title>Genome-scale phylogeny and comparative genomics of the fungal order Sordariales.</title>
        <authorList>
            <person name="Hensen N."/>
            <person name="Bonometti L."/>
            <person name="Westerberg I."/>
            <person name="Brannstrom I.O."/>
            <person name="Guillou S."/>
            <person name="Cros-Aarteil S."/>
            <person name="Calhoun S."/>
            <person name="Haridas S."/>
            <person name="Kuo A."/>
            <person name="Mondo S."/>
            <person name="Pangilinan J."/>
            <person name="Riley R."/>
            <person name="LaButti K."/>
            <person name="Andreopoulos B."/>
            <person name="Lipzen A."/>
            <person name="Chen C."/>
            <person name="Yan M."/>
            <person name="Daum C."/>
            <person name="Ng V."/>
            <person name="Clum A."/>
            <person name="Steindorff A."/>
            <person name="Ohm R.A."/>
            <person name="Martin F."/>
            <person name="Silar P."/>
            <person name="Natvig D.O."/>
            <person name="Lalanne C."/>
            <person name="Gautier V."/>
            <person name="Ament-Velasquez S.L."/>
            <person name="Kruys A."/>
            <person name="Hutchinson M.I."/>
            <person name="Powell A.J."/>
            <person name="Barry K."/>
            <person name="Miller A.N."/>
            <person name="Grigoriev I.V."/>
            <person name="Debuchy R."/>
            <person name="Gladieux P."/>
            <person name="Hiltunen Thoren M."/>
            <person name="Johannesson H."/>
        </authorList>
    </citation>
    <scope>NUCLEOTIDE SEQUENCE</scope>
    <source>
        <strain evidence="2">FGSC 1904</strain>
    </source>
</reference>
<evidence type="ECO:0000313" key="2">
    <source>
        <dbReference type="EMBL" id="KAK3395655.1"/>
    </source>
</evidence>
<dbReference type="EMBL" id="JAUTDP010000010">
    <property type="protein sequence ID" value="KAK3395655.1"/>
    <property type="molecule type" value="Genomic_DNA"/>
</dbReference>
<feature type="region of interest" description="Disordered" evidence="1">
    <location>
        <begin position="251"/>
        <end position="277"/>
    </location>
</feature>
<dbReference type="AlphaFoldDB" id="A0AAE0P9P4"/>
<gene>
    <name evidence="2" type="ORF">B0T20DRAFT_487054</name>
</gene>
<organism evidence="2 3">
    <name type="scientific">Sordaria brevicollis</name>
    <dbReference type="NCBI Taxonomy" id="83679"/>
    <lineage>
        <taxon>Eukaryota</taxon>
        <taxon>Fungi</taxon>
        <taxon>Dikarya</taxon>
        <taxon>Ascomycota</taxon>
        <taxon>Pezizomycotina</taxon>
        <taxon>Sordariomycetes</taxon>
        <taxon>Sordariomycetidae</taxon>
        <taxon>Sordariales</taxon>
        <taxon>Sordariaceae</taxon>
        <taxon>Sordaria</taxon>
    </lineage>
</organism>
<protein>
    <submittedName>
        <fullName evidence="2">Uncharacterized protein</fullName>
    </submittedName>
</protein>
<evidence type="ECO:0000256" key="1">
    <source>
        <dbReference type="SAM" id="MobiDB-lite"/>
    </source>
</evidence>